<dbReference type="InterPro" id="IPR029069">
    <property type="entry name" value="HotDog_dom_sf"/>
</dbReference>
<dbReference type="InterPro" id="IPR006683">
    <property type="entry name" value="Thioestr_dom"/>
</dbReference>
<name>A0A5C5RTZ4_9ACTN</name>
<dbReference type="EMBL" id="VIGV01000001">
    <property type="protein sequence ID" value="TWS26058.1"/>
    <property type="molecule type" value="Genomic_DNA"/>
</dbReference>
<comment type="caution">
    <text evidence="2">The sequence shown here is derived from an EMBL/GenBank/DDBJ whole genome shotgun (WGS) entry which is preliminary data.</text>
</comment>
<sequence length="129" mass="14075">MSSPHHHTERVRVEYADTDMGGAAHAATIQLWAERAEHGLLRALGLRPEFPRRRVEIDYLAPAFYGDEIDVRIEVAATGTTSVTFDWCGVRDGTTCFTGRTVAVAVTDGAPASVPRVLSDYSGGRQDRS</sequence>
<dbReference type="Gene3D" id="3.10.129.10">
    <property type="entry name" value="Hotdog Thioesterase"/>
    <property type="match status" value="1"/>
</dbReference>
<protein>
    <submittedName>
        <fullName evidence="2">Acyl-CoA thioesterase</fullName>
    </submittedName>
</protein>
<proteinExistence type="predicted"/>
<feature type="domain" description="Thioesterase" evidence="1">
    <location>
        <begin position="21"/>
        <end position="92"/>
    </location>
</feature>
<dbReference type="SUPFAM" id="SSF54637">
    <property type="entry name" value="Thioesterase/thiol ester dehydrase-isomerase"/>
    <property type="match status" value="1"/>
</dbReference>
<dbReference type="CDD" id="cd00586">
    <property type="entry name" value="4HBT"/>
    <property type="match status" value="1"/>
</dbReference>
<dbReference type="RefSeq" id="WP_146430624.1">
    <property type="nucleotide sequence ID" value="NZ_VIGV01000001.1"/>
</dbReference>
<dbReference type="AlphaFoldDB" id="A0A5C5RTZ4"/>
<evidence type="ECO:0000313" key="2">
    <source>
        <dbReference type="EMBL" id="TWS26058.1"/>
    </source>
</evidence>
<reference evidence="2 3" key="1">
    <citation type="submission" date="2019-06" db="EMBL/GenBank/DDBJ databases">
        <authorList>
            <person name="Teng J.L.L."/>
            <person name="Lee H.H."/>
            <person name="Lau S.K.P."/>
            <person name="Woo P.C.Y."/>
        </authorList>
    </citation>
    <scope>NUCLEOTIDE SEQUENCE [LARGE SCALE GENOMIC DNA]</scope>
    <source>
        <strain evidence="2 3">HKU70</strain>
    </source>
</reference>
<reference evidence="2 3" key="2">
    <citation type="submission" date="2019-08" db="EMBL/GenBank/DDBJ databases">
        <title>Tsukamurella conjunctivitidis sp. nov., Tsukamurella assacharolytica sp. nov. and Tsukamurella sputae sp. nov. isolated from patients with conjunctivitis, bacteraemia (lymphoma) and respiratory infection (sputum) in Hong Kong.</title>
        <authorList>
            <person name="Fok K.M.N."/>
            <person name="Fong J.Y.H."/>
        </authorList>
    </citation>
    <scope>NUCLEOTIDE SEQUENCE [LARGE SCALE GENOMIC DNA]</scope>
    <source>
        <strain evidence="2 3">HKU70</strain>
    </source>
</reference>
<accession>A0A5C5RTZ4</accession>
<dbReference type="Proteomes" id="UP000319792">
    <property type="component" value="Unassembled WGS sequence"/>
</dbReference>
<gene>
    <name evidence="2" type="ORF">FK268_02070</name>
</gene>
<dbReference type="Pfam" id="PF03061">
    <property type="entry name" value="4HBT"/>
    <property type="match status" value="1"/>
</dbReference>
<organism evidence="2 3">
    <name type="scientific">Tsukamurella sputi</name>
    <dbReference type="NCBI Taxonomy" id="2591848"/>
    <lineage>
        <taxon>Bacteria</taxon>
        <taxon>Bacillati</taxon>
        <taxon>Actinomycetota</taxon>
        <taxon>Actinomycetes</taxon>
        <taxon>Mycobacteriales</taxon>
        <taxon>Tsukamurellaceae</taxon>
        <taxon>Tsukamurella</taxon>
    </lineage>
</organism>
<evidence type="ECO:0000313" key="3">
    <source>
        <dbReference type="Proteomes" id="UP000319792"/>
    </source>
</evidence>
<dbReference type="OrthoDB" id="3467114at2"/>
<keyword evidence="3" id="KW-1185">Reference proteome</keyword>
<evidence type="ECO:0000259" key="1">
    <source>
        <dbReference type="Pfam" id="PF03061"/>
    </source>
</evidence>